<proteinExistence type="predicted"/>
<feature type="transmembrane region" description="Helical" evidence="2">
    <location>
        <begin position="236"/>
        <end position="256"/>
    </location>
</feature>
<keyword evidence="2" id="KW-0812">Transmembrane</keyword>
<sequence>MLTELRSAGANAPSDKSVHPRRDPARFLLFLAGSWALAVAAHLIGLDWLLLPVIWLGTASLLRIGTTLLDRLVPALGLVAGLLIIGGYVTTLWPWGLAPVPIGGAALTILVVASYLTGRRPQMPRRVTPTDVTMTAGGVLAGLLAAKPTMATTGLGWAAYAGITGDRLRQFNLFDTIRVLGGYPAVQPHEAAPMLESSMLPAYPAGMHYVYAVIDSFMTGTTDPGRSLDALQRYHWYVLISYAVFAVTVAWAARYLAPGLAAWKQMLATTTILLFLATGIYTTGLWEGFDAQTAGMLFLALLVAVLARPTKSVGEQLLLAGALTVAVAHTYTLYAVFAAIAVLAALAIQWRRLKRHPRMLIAAAVFFGAAASLQVVIPALQGFEASDHVNATGFIIVMPRTLAFALLALAAVALVRRGLTRSPRLRVLAITNIAGLLFAIGLWIYNVAFIGTGSYYFEKVVYALAIVNLVTCAGALAHVKPRLRLPVHPGVTAVAMVLLAAVITGTIPSGPAKYNHAEHQPGPDTNWVSVYGSGTIYAGFTPALTWLAQRGLVGDGVPTQIVFSSSGVANQQLTLVTSILNRNIGGLYRQIYGVELTGLRGHEPGDKLDATTQTSLDLYKLVCTESKVPLRVITNDPGTAAILREFAATNPGAGLTVILAEDLPGEGPPPTT</sequence>
<feature type="transmembrane region" description="Helical" evidence="2">
    <location>
        <begin position="460"/>
        <end position="479"/>
    </location>
</feature>
<feature type="region of interest" description="Disordered" evidence="1">
    <location>
        <begin position="1"/>
        <end position="20"/>
    </location>
</feature>
<keyword evidence="2" id="KW-0472">Membrane</keyword>
<reference evidence="3" key="1">
    <citation type="submission" date="2023-03" db="EMBL/GenBank/DDBJ databases">
        <title>Actinorhabdospora filicis NBRC 111898.</title>
        <authorList>
            <person name="Ichikawa N."/>
            <person name="Sato H."/>
            <person name="Tonouchi N."/>
        </authorList>
    </citation>
    <scope>NUCLEOTIDE SEQUENCE</scope>
    <source>
        <strain evidence="3">NBRC 111898</strain>
    </source>
</reference>
<accession>A0A9W6SNF4</accession>
<feature type="transmembrane region" description="Helical" evidence="2">
    <location>
        <begin position="289"/>
        <end position="307"/>
    </location>
</feature>
<keyword evidence="2" id="KW-1133">Transmembrane helix</keyword>
<keyword evidence="4" id="KW-1185">Reference proteome</keyword>
<evidence type="ECO:0000313" key="3">
    <source>
        <dbReference type="EMBL" id="GLZ79095.1"/>
    </source>
</evidence>
<feature type="transmembrane region" description="Helical" evidence="2">
    <location>
        <begin position="262"/>
        <end position="282"/>
    </location>
</feature>
<dbReference type="AlphaFoldDB" id="A0A9W6SNF4"/>
<dbReference type="EMBL" id="BSTX01000002">
    <property type="protein sequence ID" value="GLZ79095.1"/>
    <property type="molecule type" value="Genomic_DNA"/>
</dbReference>
<evidence type="ECO:0000256" key="2">
    <source>
        <dbReference type="SAM" id="Phobius"/>
    </source>
</evidence>
<organism evidence="3 4">
    <name type="scientific">Actinorhabdospora filicis</name>
    <dbReference type="NCBI Taxonomy" id="1785913"/>
    <lineage>
        <taxon>Bacteria</taxon>
        <taxon>Bacillati</taxon>
        <taxon>Actinomycetota</taxon>
        <taxon>Actinomycetes</taxon>
        <taxon>Micromonosporales</taxon>
        <taxon>Micromonosporaceae</taxon>
        <taxon>Actinorhabdospora</taxon>
    </lineage>
</organism>
<feature type="transmembrane region" description="Helical" evidence="2">
    <location>
        <begin position="95"/>
        <end position="116"/>
    </location>
</feature>
<feature type="transmembrane region" description="Helical" evidence="2">
    <location>
        <begin position="68"/>
        <end position="89"/>
    </location>
</feature>
<dbReference type="Proteomes" id="UP001165079">
    <property type="component" value="Unassembled WGS sequence"/>
</dbReference>
<feature type="transmembrane region" description="Helical" evidence="2">
    <location>
        <begin position="427"/>
        <end position="448"/>
    </location>
</feature>
<feature type="transmembrane region" description="Helical" evidence="2">
    <location>
        <begin position="319"/>
        <end position="348"/>
    </location>
</feature>
<protein>
    <submittedName>
        <fullName evidence="3">Uncharacterized protein</fullName>
    </submittedName>
</protein>
<evidence type="ECO:0000256" key="1">
    <source>
        <dbReference type="SAM" id="MobiDB-lite"/>
    </source>
</evidence>
<comment type="caution">
    <text evidence="3">The sequence shown here is derived from an EMBL/GenBank/DDBJ whole genome shotgun (WGS) entry which is preliminary data.</text>
</comment>
<feature type="transmembrane region" description="Helical" evidence="2">
    <location>
        <begin position="491"/>
        <end position="508"/>
    </location>
</feature>
<feature type="transmembrane region" description="Helical" evidence="2">
    <location>
        <begin position="27"/>
        <end position="56"/>
    </location>
</feature>
<feature type="transmembrane region" description="Helical" evidence="2">
    <location>
        <begin position="392"/>
        <end position="415"/>
    </location>
</feature>
<evidence type="ECO:0000313" key="4">
    <source>
        <dbReference type="Proteomes" id="UP001165079"/>
    </source>
</evidence>
<dbReference type="RefSeq" id="WP_285664222.1">
    <property type="nucleotide sequence ID" value="NZ_BSTX01000002.1"/>
</dbReference>
<feature type="transmembrane region" description="Helical" evidence="2">
    <location>
        <begin position="528"/>
        <end position="548"/>
    </location>
</feature>
<feature type="transmembrane region" description="Helical" evidence="2">
    <location>
        <begin position="360"/>
        <end position="380"/>
    </location>
</feature>
<name>A0A9W6SNF4_9ACTN</name>
<gene>
    <name evidence="3" type="ORF">Afil01_39020</name>
</gene>